<dbReference type="InterPro" id="IPR002156">
    <property type="entry name" value="RNaseH_domain"/>
</dbReference>
<dbReference type="AlphaFoldDB" id="A0A168CC66"/>
<dbReference type="SUPFAM" id="SSF53098">
    <property type="entry name" value="Ribonuclease H-like"/>
    <property type="match status" value="1"/>
</dbReference>
<dbReference type="EMBL" id="AZGZ01000003">
    <property type="protein sequence ID" value="KZZ96409.1"/>
    <property type="molecule type" value="Genomic_DNA"/>
</dbReference>
<evidence type="ECO:0000313" key="3">
    <source>
        <dbReference type="EMBL" id="KZZ96409.1"/>
    </source>
</evidence>
<dbReference type="VEuPathDB" id="FungiDB:AAP_01182"/>
<keyword evidence="4" id="KW-1185">Reference proteome</keyword>
<dbReference type="PROSITE" id="PS50878">
    <property type="entry name" value="RT_POL"/>
    <property type="match status" value="1"/>
</dbReference>
<dbReference type="Pfam" id="PF00075">
    <property type="entry name" value="RNase_H"/>
    <property type="match status" value="1"/>
</dbReference>
<dbReference type="GO" id="GO:0004523">
    <property type="term" value="F:RNA-DNA hybrid ribonuclease activity"/>
    <property type="evidence" value="ECO:0007669"/>
    <property type="project" value="InterPro"/>
</dbReference>
<name>A0A168CC66_9EURO</name>
<dbReference type="InterPro" id="IPR036397">
    <property type="entry name" value="RNaseH_sf"/>
</dbReference>
<dbReference type="CDD" id="cd09276">
    <property type="entry name" value="Rnase_HI_RT_non_LTR"/>
    <property type="match status" value="1"/>
</dbReference>
<proteinExistence type="predicted"/>
<dbReference type="InterPro" id="IPR012337">
    <property type="entry name" value="RNaseH-like_sf"/>
</dbReference>
<gene>
    <name evidence="3" type="ORF">AAP_01182</name>
</gene>
<reference evidence="3 4" key="1">
    <citation type="journal article" date="2016" name="Genome Biol. Evol.">
        <title>Divergent and convergent evolution of fungal pathogenicity.</title>
        <authorList>
            <person name="Shang Y."/>
            <person name="Xiao G."/>
            <person name="Zheng P."/>
            <person name="Cen K."/>
            <person name="Zhan S."/>
            <person name="Wang C."/>
        </authorList>
    </citation>
    <scope>NUCLEOTIDE SEQUENCE [LARGE SCALE GENOMIC DNA]</scope>
    <source>
        <strain evidence="3 4">ARSEF 7405</strain>
    </source>
</reference>
<dbReference type="OrthoDB" id="4357294at2759"/>
<accession>A0A168CC66</accession>
<dbReference type="Proteomes" id="UP000242877">
    <property type="component" value="Unassembled WGS sequence"/>
</dbReference>
<dbReference type="PANTHER" id="PTHR33481">
    <property type="entry name" value="REVERSE TRANSCRIPTASE"/>
    <property type="match status" value="1"/>
</dbReference>
<evidence type="ECO:0000259" key="1">
    <source>
        <dbReference type="PROSITE" id="PS50878"/>
    </source>
</evidence>
<evidence type="ECO:0000313" key="4">
    <source>
        <dbReference type="Proteomes" id="UP000242877"/>
    </source>
</evidence>
<dbReference type="PROSITE" id="PS50879">
    <property type="entry name" value="RNASE_H_1"/>
    <property type="match status" value="1"/>
</dbReference>
<dbReference type="InterPro" id="IPR000477">
    <property type="entry name" value="RT_dom"/>
</dbReference>
<organism evidence="3 4">
    <name type="scientific">Ascosphaera apis ARSEF 7405</name>
    <dbReference type="NCBI Taxonomy" id="392613"/>
    <lineage>
        <taxon>Eukaryota</taxon>
        <taxon>Fungi</taxon>
        <taxon>Dikarya</taxon>
        <taxon>Ascomycota</taxon>
        <taxon>Pezizomycotina</taxon>
        <taxon>Eurotiomycetes</taxon>
        <taxon>Eurotiomycetidae</taxon>
        <taxon>Onygenales</taxon>
        <taxon>Ascosphaeraceae</taxon>
        <taxon>Ascosphaera</taxon>
    </lineage>
</organism>
<comment type="caution">
    <text evidence="3">The sequence shown here is derived from an EMBL/GenBank/DDBJ whole genome shotgun (WGS) entry which is preliminary data.</text>
</comment>
<feature type="domain" description="Reverse transcriptase" evidence="1">
    <location>
        <begin position="1"/>
        <end position="90"/>
    </location>
</feature>
<evidence type="ECO:0000259" key="2">
    <source>
        <dbReference type="PROSITE" id="PS50879"/>
    </source>
</evidence>
<sequence length="587" mass="65940">MQFGYADDLALLHNSSTPEANVVALQQDLENILTWGDTMGISFDPGKSELMHFTRRPRVSNPDLHSQIHPCWSIPATPLNKPMRWLGVWYDRRLSFQPHVRIVKARGLQTAAHLKALSSTVRGLSPLVARAAAVACIPSSIFYAAESWWQVCTAHCDCERSTRPQSLSSNEHQLNIVLSAMCRAILPVYKTTPTAALFREAGIPPAKAWLNEASGRMALRTQRLDIWHPLVTRATNLESWRSNKSRLARAFALLETPIERITPLRSPPWTHQPSNTELHRRVGYSATMKTAEGYRYQEWLHSIPPSAVLAFSDGSQAANQHTGSGWVLYHHSNILQQGVLPLGTAMEVFDAEATAAYCALKNASKYAHLGPVYLCLDNLAVATRIVAPETCCSSQQIFDKIHALLANFPSLHGVPTVRWVPGHSQSHGNDKADLLAKEGTTSLATFRYISYARARRALCIQKWALADAHFTHHQSARYRLLNLNARNVPKELQLSRYTLGKLLACRSGHGDFEAYHIRFTHHDANMRCQCGLPKTPDHFSSCLAVPRRFRFSNTHTSLALLSTFNGSLRFEAWVQKTNYFNQYWSQH</sequence>
<protein>
    <submittedName>
        <fullName evidence="3">Ribonuclease H-like protein</fullName>
    </submittedName>
</protein>
<feature type="domain" description="RNase H type-1" evidence="2">
    <location>
        <begin position="304"/>
        <end position="441"/>
    </location>
</feature>
<dbReference type="Gene3D" id="3.30.420.10">
    <property type="entry name" value="Ribonuclease H-like superfamily/Ribonuclease H"/>
    <property type="match status" value="1"/>
</dbReference>
<dbReference type="PANTHER" id="PTHR33481:SF1">
    <property type="entry name" value="ENDONUCLEASE_EXONUCLEASE_PHOSPHATASE DOMAIN-CONTAINING PROTEIN-RELATED"/>
    <property type="match status" value="1"/>
</dbReference>
<dbReference type="GO" id="GO:0003676">
    <property type="term" value="F:nucleic acid binding"/>
    <property type="evidence" value="ECO:0007669"/>
    <property type="project" value="InterPro"/>
</dbReference>